<dbReference type="GeneID" id="36568066"/>
<dbReference type="InterPro" id="IPR020946">
    <property type="entry name" value="Flavin_mOase-like"/>
</dbReference>
<dbReference type="VEuPathDB" id="FungiDB:C7M61_004679"/>
<accession>A0A2P7YGX5</accession>
<evidence type="ECO:0000256" key="3">
    <source>
        <dbReference type="ARBA" id="ARBA00022827"/>
    </source>
</evidence>
<dbReference type="SUPFAM" id="SSF51905">
    <property type="entry name" value="FAD/NAD(P)-binding domain"/>
    <property type="match status" value="2"/>
</dbReference>
<gene>
    <name evidence="5" type="ORF">C7M61_004679</name>
</gene>
<keyword evidence="6" id="KW-1185">Reference proteome</keyword>
<sequence length="547" mass="61576">MSLLHNQRLSHKDPSPYRAKVEDTYAVLGPDVNFYEDTSKPVQHTKSKVGIVGAGFGGIAASLMCKNKWKTDDFTVFDKHEEWGGTWWANTYPGCASDIPALWYSIFAELNDNWSTLRPPQYEMEEYLLNVVEKYGLRKQSQLGVVVNDAIWQEESSTWLLKGSNIKLGQRFEHTCQILIACSGGLVYPNQLKAPGLENFKGHYMHSALWDHSVEIKGKNVVVVGNGSSAAQVVPALVDECDAAKVTQVFRSKHWISPPPPPFLHSAYNLLKRWRFGLILLRWIVALFAELRYPLFQGDGPFARLLRAVNQWLCKRYVRKYAPEYYDKIIPDFKLGCKRLIFDYKYIPLLRNPRIELNDSGIEQITEDTVYFKDGTKAKADVIVACTGYSIPKAFYNGMSVTGLNGINVQALWKKEGVSAYKTHMVRDQPNFFFFAGPNSATGHSSVVSAIENAVAWVGKVAKPIVDGKSKSVICSRSAYYEWFETAQKQLSTAVFGSPFGGCNSWYTDGGQNPTTYPFSQVHYFIKSRIFGTGDLTYEPAESKKTA</sequence>
<comment type="caution">
    <text evidence="5">The sequence shown here is derived from an EMBL/GenBank/DDBJ whole genome shotgun (WGS) entry which is preliminary data.</text>
</comment>
<dbReference type="InterPro" id="IPR051209">
    <property type="entry name" value="FAD-bind_Monooxygenase_sf"/>
</dbReference>
<dbReference type="EMBL" id="PYFQ01000017">
    <property type="protein sequence ID" value="PSK35221.1"/>
    <property type="molecule type" value="Genomic_DNA"/>
</dbReference>
<dbReference type="Gene3D" id="3.50.50.60">
    <property type="entry name" value="FAD/NAD(P)-binding domain"/>
    <property type="match status" value="2"/>
</dbReference>
<dbReference type="OrthoDB" id="74360at2759"/>
<keyword evidence="3" id="KW-0274">FAD</keyword>
<comment type="similarity">
    <text evidence="1">Belongs to the FAD-binding monooxygenase family.</text>
</comment>
<dbReference type="AlphaFoldDB" id="A0A2P7YGX5"/>
<dbReference type="GO" id="GO:0004499">
    <property type="term" value="F:N,N-dimethylaniline monooxygenase activity"/>
    <property type="evidence" value="ECO:0007669"/>
    <property type="project" value="InterPro"/>
</dbReference>
<protein>
    <submittedName>
        <fullName evidence="5">Uncharacterized protein</fullName>
    </submittedName>
</protein>
<reference evidence="5 6" key="1">
    <citation type="submission" date="2018-03" db="EMBL/GenBank/DDBJ databases">
        <title>Candida pseudohaemulonii genome assembly and annotation.</title>
        <authorList>
            <person name="Munoz J.F."/>
            <person name="Gade L.G."/>
            <person name="Chow N.A."/>
            <person name="Litvintseva A.P."/>
            <person name="Loparev V.N."/>
            <person name="Cuomo C.A."/>
        </authorList>
    </citation>
    <scope>NUCLEOTIDE SEQUENCE [LARGE SCALE GENOMIC DNA]</scope>
    <source>
        <strain evidence="5 6">B12108</strain>
    </source>
</reference>
<keyword evidence="4" id="KW-0560">Oxidoreductase</keyword>
<evidence type="ECO:0000313" key="6">
    <source>
        <dbReference type="Proteomes" id="UP000241107"/>
    </source>
</evidence>
<name>A0A2P7YGX5_9ASCO</name>
<evidence type="ECO:0000313" key="5">
    <source>
        <dbReference type="EMBL" id="PSK35221.1"/>
    </source>
</evidence>
<dbReference type="Pfam" id="PF00743">
    <property type="entry name" value="FMO-like"/>
    <property type="match status" value="1"/>
</dbReference>
<evidence type="ECO:0000256" key="1">
    <source>
        <dbReference type="ARBA" id="ARBA00010139"/>
    </source>
</evidence>
<dbReference type="GO" id="GO:0050660">
    <property type="term" value="F:flavin adenine dinucleotide binding"/>
    <property type="evidence" value="ECO:0007669"/>
    <property type="project" value="InterPro"/>
</dbReference>
<dbReference type="GO" id="GO:0050661">
    <property type="term" value="F:NADP binding"/>
    <property type="evidence" value="ECO:0007669"/>
    <property type="project" value="InterPro"/>
</dbReference>
<evidence type="ECO:0000256" key="2">
    <source>
        <dbReference type="ARBA" id="ARBA00022630"/>
    </source>
</evidence>
<dbReference type="STRING" id="418784.A0A2P7YGX5"/>
<dbReference type="Proteomes" id="UP000241107">
    <property type="component" value="Unassembled WGS sequence"/>
</dbReference>
<evidence type="ECO:0000256" key="4">
    <source>
        <dbReference type="ARBA" id="ARBA00023002"/>
    </source>
</evidence>
<dbReference type="PANTHER" id="PTHR42877:SF5">
    <property type="entry name" value="L-ORNITHINE N(5)-MONOOXYGENASE-RELATED"/>
    <property type="match status" value="1"/>
</dbReference>
<keyword evidence="2" id="KW-0285">Flavoprotein</keyword>
<organism evidence="5 6">
    <name type="scientific">Candidozyma pseudohaemuli</name>
    <dbReference type="NCBI Taxonomy" id="418784"/>
    <lineage>
        <taxon>Eukaryota</taxon>
        <taxon>Fungi</taxon>
        <taxon>Dikarya</taxon>
        <taxon>Ascomycota</taxon>
        <taxon>Saccharomycotina</taxon>
        <taxon>Pichiomycetes</taxon>
        <taxon>Metschnikowiaceae</taxon>
        <taxon>Candidozyma</taxon>
    </lineage>
</organism>
<dbReference type="InterPro" id="IPR036188">
    <property type="entry name" value="FAD/NAD-bd_sf"/>
</dbReference>
<dbReference type="PANTHER" id="PTHR42877">
    <property type="entry name" value="L-ORNITHINE N(5)-MONOOXYGENASE-RELATED"/>
    <property type="match status" value="1"/>
</dbReference>
<dbReference type="RefSeq" id="XP_024711746.1">
    <property type="nucleotide sequence ID" value="XM_024859996.1"/>
</dbReference>
<proteinExistence type="inferred from homology"/>